<proteinExistence type="predicted"/>
<protein>
    <submittedName>
        <fullName evidence="2">Uncharacterized protein</fullName>
    </submittedName>
</protein>
<accession>A0A517YE83</accession>
<dbReference type="KEGG" id="aagg:ETAA8_36380"/>
<evidence type="ECO:0000313" key="2">
    <source>
        <dbReference type="EMBL" id="QDU28536.1"/>
    </source>
</evidence>
<name>A0A517YE83_9BACT</name>
<dbReference type="AlphaFoldDB" id="A0A517YE83"/>
<dbReference type="KEGG" id="aagg:ETAA8_39740"/>
<gene>
    <name evidence="2" type="ORF">ETAA8_36380</name>
    <name evidence="3" type="ORF">ETAA8_39740</name>
</gene>
<dbReference type="EMBL" id="CP036274">
    <property type="protein sequence ID" value="QDU28868.1"/>
    <property type="molecule type" value="Genomic_DNA"/>
</dbReference>
<evidence type="ECO:0000313" key="4">
    <source>
        <dbReference type="Proteomes" id="UP000315017"/>
    </source>
</evidence>
<organism evidence="2 4">
    <name type="scientific">Anatilimnocola aggregata</name>
    <dbReference type="NCBI Taxonomy" id="2528021"/>
    <lineage>
        <taxon>Bacteria</taxon>
        <taxon>Pseudomonadati</taxon>
        <taxon>Planctomycetota</taxon>
        <taxon>Planctomycetia</taxon>
        <taxon>Pirellulales</taxon>
        <taxon>Pirellulaceae</taxon>
        <taxon>Anatilimnocola</taxon>
    </lineage>
</organism>
<evidence type="ECO:0000256" key="1">
    <source>
        <dbReference type="SAM" id="MobiDB-lite"/>
    </source>
</evidence>
<evidence type="ECO:0000313" key="3">
    <source>
        <dbReference type="EMBL" id="QDU28868.1"/>
    </source>
</evidence>
<sequence length="68" mass="7680">MHPAGTVGHLKLQSTSDELSDDVAQSHPRAQRMRTAVNRMLKKFEKGCDRFGHRSGLGIGKYRSHNYL</sequence>
<dbReference type="Proteomes" id="UP000315017">
    <property type="component" value="Chromosome"/>
</dbReference>
<feature type="region of interest" description="Disordered" evidence="1">
    <location>
        <begin position="1"/>
        <end position="31"/>
    </location>
</feature>
<reference evidence="2 4" key="1">
    <citation type="submission" date="2019-02" db="EMBL/GenBank/DDBJ databases">
        <title>Deep-cultivation of Planctomycetes and their phenomic and genomic characterization uncovers novel biology.</title>
        <authorList>
            <person name="Wiegand S."/>
            <person name="Jogler M."/>
            <person name="Boedeker C."/>
            <person name="Pinto D."/>
            <person name="Vollmers J."/>
            <person name="Rivas-Marin E."/>
            <person name="Kohn T."/>
            <person name="Peeters S.H."/>
            <person name="Heuer A."/>
            <person name="Rast P."/>
            <person name="Oberbeckmann S."/>
            <person name="Bunk B."/>
            <person name="Jeske O."/>
            <person name="Meyerdierks A."/>
            <person name="Storesund J.E."/>
            <person name="Kallscheuer N."/>
            <person name="Luecker S."/>
            <person name="Lage O.M."/>
            <person name="Pohl T."/>
            <person name="Merkel B.J."/>
            <person name="Hornburger P."/>
            <person name="Mueller R.-W."/>
            <person name="Bruemmer F."/>
            <person name="Labrenz M."/>
            <person name="Spormann A.M."/>
            <person name="Op den Camp H."/>
            <person name="Overmann J."/>
            <person name="Amann R."/>
            <person name="Jetten M.S.M."/>
            <person name="Mascher T."/>
            <person name="Medema M.H."/>
            <person name="Devos D.P."/>
            <person name="Kaster A.-K."/>
            <person name="Ovreas L."/>
            <person name="Rohde M."/>
            <person name="Galperin M.Y."/>
            <person name="Jogler C."/>
        </authorList>
    </citation>
    <scope>NUCLEOTIDE SEQUENCE [LARGE SCALE GENOMIC DNA]</scope>
    <source>
        <strain evidence="2 4">ETA_A8</strain>
    </source>
</reference>
<dbReference type="EMBL" id="CP036274">
    <property type="protein sequence ID" value="QDU28536.1"/>
    <property type="molecule type" value="Genomic_DNA"/>
</dbReference>
<keyword evidence="4" id="KW-1185">Reference proteome</keyword>